<dbReference type="InterPro" id="IPR038765">
    <property type="entry name" value="Papain-like_cys_pep_sf"/>
</dbReference>
<dbReference type="EMBL" id="JACIJP010000001">
    <property type="protein sequence ID" value="MBB6122779.1"/>
    <property type="molecule type" value="Genomic_DNA"/>
</dbReference>
<dbReference type="SUPFAM" id="SSF54001">
    <property type="entry name" value="Cysteine proteinases"/>
    <property type="match status" value="1"/>
</dbReference>
<proteinExistence type="predicted"/>
<keyword evidence="2" id="KW-0378">Hydrolase</keyword>
<dbReference type="SMART" id="SM00460">
    <property type="entry name" value="TGc"/>
    <property type="match status" value="1"/>
</dbReference>
<dbReference type="PANTHER" id="PTHR33490">
    <property type="entry name" value="BLR5614 PROTEIN-RELATED"/>
    <property type="match status" value="1"/>
</dbReference>
<evidence type="ECO:0000313" key="2">
    <source>
        <dbReference type="EMBL" id="MBB6122779.1"/>
    </source>
</evidence>
<dbReference type="PANTHER" id="PTHR33490:SF6">
    <property type="entry name" value="SLL1049 PROTEIN"/>
    <property type="match status" value="1"/>
</dbReference>
<dbReference type="Pfam" id="PF08379">
    <property type="entry name" value="Bact_transglu_N"/>
    <property type="match status" value="1"/>
</dbReference>
<protein>
    <submittedName>
        <fullName evidence="2">Transglutaminase-like putative cysteine protease</fullName>
    </submittedName>
</protein>
<comment type="caution">
    <text evidence="2">The sequence shown here is derived from an EMBL/GenBank/DDBJ whole genome shotgun (WGS) entry which is preliminary data.</text>
</comment>
<evidence type="ECO:0000313" key="3">
    <source>
        <dbReference type="Proteomes" id="UP000552700"/>
    </source>
</evidence>
<accession>A0A841IV30</accession>
<sequence length="285" mass="30654">MRLVVRHQTIYRYGSGSSRVAMLLKLWPSEHEGQRVESWSVTVNDEPVAQFVPNGHGDKDVLWIRHDRMDEANIVASGVVDTRDTAGVMTGLPQGADPLCYLRATPLTPVSAPMREALAALEHADDLARLHALSQLVRDRVAYRAGVTVAGTSAAEAFDLGAGVCQDHAQIFIAMARSMGIPARYVSGYLLADDDAGALHETHAWAEARVPALGWVGFDVSNGLCVTERYIRLAAGLDAHDAAPVRGNAVAAGAITVDADVRIDDSELSGGDARIQQLQEQQQQQ</sequence>
<name>A0A841IV30_9SPHN</name>
<feature type="domain" description="Transglutaminase-like" evidence="1">
    <location>
        <begin position="157"/>
        <end position="222"/>
    </location>
</feature>
<dbReference type="RefSeq" id="WP_184077166.1">
    <property type="nucleotide sequence ID" value="NZ_JACIJP010000001.1"/>
</dbReference>
<dbReference type="InterPro" id="IPR002931">
    <property type="entry name" value="Transglutaminase-like"/>
</dbReference>
<keyword evidence="2" id="KW-0645">Protease</keyword>
<dbReference type="GO" id="GO:0006508">
    <property type="term" value="P:proteolysis"/>
    <property type="evidence" value="ECO:0007669"/>
    <property type="project" value="UniProtKB-KW"/>
</dbReference>
<evidence type="ECO:0000259" key="1">
    <source>
        <dbReference type="SMART" id="SM00460"/>
    </source>
</evidence>
<keyword evidence="3" id="KW-1185">Reference proteome</keyword>
<dbReference type="AlphaFoldDB" id="A0A841IV30"/>
<organism evidence="2 3">
    <name type="scientific">Sphingobium subterraneum</name>
    <dbReference type="NCBI Taxonomy" id="627688"/>
    <lineage>
        <taxon>Bacteria</taxon>
        <taxon>Pseudomonadati</taxon>
        <taxon>Pseudomonadota</taxon>
        <taxon>Alphaproteobacteria</taxon>
        <taxon>Sphingomonadales</taxon>
        <taxon>Sphingomonadaceae</taxon>
        <taxon>Sphingobium</taxon>
    </lineage>
</organism>
<dbReference type="InterPro" id="IPR013589">
    <property type="entry name" value="Bac_transglu_N"/>
</dbReference>
<dbReference type="GO" id="GO:0008233">
    <property type="term" value="F:peptidase activity"/>
    <property type="evidence" value="ECO:0007669"/>
    <property type="project" value="UniProtKB-KW"/>
</dbReference>
<dbReference type="Pfam" id="PF01841">
    <property type="entry name" value="Transglut_core"/>
    <property type="match status" value="1"/>
</dbReference>
<gene>
    <name evidence="2" type="ORF">FHS92_000486</name>
</gene>
<dbReference type="Proteomes" id="UP000552700">
    <property type="component" value="Unassembled WGS sequence"/>
</dbReference>
<dbReference type="Gene3D" id="3.10.620.30">
    <property type="match status" value="1"/>
</dbReference>
<reference evidence="2 3" key="1">
    <citation type="submission" date="2020-08" db="EMBL/GenBank/DDBJ databases">
        <title>Genomic Encyclopedia of Type Strains, Phase IV (KMG-IV): sequencing the most valuable type-strain genomes for metagenomic binning, comparative biology and taxonomic classification.</title>
        <authorList>
            <person name="Goeker M."/>
        </authorList>
    </citation>
    <scope>NUCLEOTIDE SEQUENCE [LARGE SCALE GENOMIC DNA]</scope>
    <source>
        <strain evidence="2 3">DSM 102255</strain>
    </source>
</reference>